<comment type="subcellular location">
    <subcellularLocation>
        <location evidence="2">Mitochondrion matrix</location>
    </subcellularLocation>
</comment>
<evidence type="ECO:0000256" key="7">
    <source>
        <dbReference type="ARBA" id="ARBA00022576"/>
    </source>
</evidence>
<evidence type="ECO:0000256" key="4">
    <source>
        <dbReference type="ARBA" id="ARBA00008954"/>
    </source>
</evidence>
<dbReference type="InterPro" id="IPR050103">
    <property type="entry name" value="Class-III_PLP-dep_AT"/>
</dbReference>
<dbReference type="OrthoDB" id="425114at2759"/>
<dbReference type="GO" id="GO:0004587">
    <property type="term" value="F:ornithine aminotransferase activity"/>
    <property type="evidence" value="ECO:0007669"/>
    <property type="project" value="UniProtKB-EC"/>
</dbReference>
<gene>
    <name evidence="14" type="ORF">CLUMA_CG000174</name>
</gene>
<feature type="compositionally biased region" description="Basic and acidic residues" evidence="13">
    <location>
        <begin position="367"/>
        <end position="392"/>
    </location>
</feature>
<evidence type="ECO:0000256" key="11">
    <source>
        <dbReference type="ARBA" id="ARBA00030587"/>
    </source>
</evidence>
<dbReference type="Gene3D" id="3.40.640.10">
    <property type="entry name" value="Type I PLP-dependent aspartate aminotransferase-like (Major domain)"/>
    <property type="match status" value="1"/>
</dbReference>
<dbReference type="FunFam" id="3.40.640.10:FF:000011">
    <property type="entry name" value="Ornithine aminotransferase"/>
    <property type="match status" value="1"/>
</dbReference>
<keyword evidence="8" id="KW-0808">Transferase</keyword>
<protein>
    <recommendedName>
        <fullName evidence="6">ornithine aminotransferase</fullName>
        <ecNumber evidence="6">2.6.1.13</ecNumber>
    </recommendedName>
    <alternativeName>
        <fullName evidence="11">Ornithine--oxo-acid aminotransferase</fullName>
    </alternativeName>
</protein>
<keyword evidence="10" id="KW-0809">Transit peptide</keyword>
<comment type="pathway">
    <text evidence="3">Amino-acid biosynthesis; L-proline biosynthesis; L-glutamate 5-semialdehyde from L-ornithine: step 1/1.</text>
</comment>
<evidence type="ECO:0000256" key="10">
    <source>
        <dbReference type="ARBA" id="ARBA00022946"/>
    </source>
</evidence>
<dbReference type="InterPro" id="IPR015422">
    <property type="entry name" value="PyrdxlP-dep_Trfase_small"/>
</dbReference>
<evidence type="ECO:0000256" key="2">
    <source>
        <dbReference type="ARBA" id="ARBA00004305"/>
    </source>
</evidence>
<comment type="cofactor">
    <cofactor evidence="1">
        <name>pyridoxal 5'-phosphate</name>
        <dbReference type="ChEBI" id="CHEBI:597326"/>
    </cofactor>
</comment>
<dbReference type="PANTHER" id="PTHR11986">
    <property type="entry name" value="AMINOTRANSFERASE CLASS III"/>
    <property type="match status" value="1"/>
</dbReference>
<dbReference type="STRING" id="568069.A0A1J1HFP7"/>
<proteinExistence type="inferred from homology"/>
<dbReference type="FunFam" id="3.90.1150.10:FF:000152">
    <property type="entry name" value="Ornithine aminotransferase"/>
    <property type="match status" value="1"/>
</dbReference>
<evidence type="ECO:0000256" key="12">
    <source>
        <dbReference type="SAM" id="Coils"/>
    </source>
</evidence>
<dbReference type="InterPro" id="IPR015424">
    <property type="entry name" value="PyrdxlP-dep_Trfase"/>
</dbReference>
<dbReference type="GO" id="GO:0019544">
    <property type="term" value="P:L-arginine catabolic process to L-glutamate"/>
    <property type="evidence" value="ECO:0007669"/>
    <property type="project" value="TreeGrafter"/>
</dbReference>
<evidence type="ECO:0000313" key="15">
    <source>
        <dbReference type="Proteomes" id="UP000183832"/>
    </source>
</evidence>
<keyword evidence="9" id="KW-0663">Pyridoxal phosphate</keyword>
<evidence type="ECO:0000256" key="1">
    <source>
        <dbReference type="ARBA" id="ARBA00001933"/>
    </source>
</evidence>
<dbReference type="InterPro" id="IPR005814">
    <property type="entry name" value="Aminotrans_3"/>
</dbReference>
<dbReference type="SUPFAM" id="SSF53383">
    <property type="entry name" value="PLP-dependent transferases"/>
    <property type="match status" value="1"/>
</dbReference>
<keyword evidence="12" id="KW-0175">Coiled coil</keyword>
<evidence type="ECO:0000256" key="13">
    <source>
        <dbReference type="SAM" id="MobiDB-lite"/>
    </source>
</evidence>
<dbReference type="GO" id="GO:0005759">
    <property type="term" value="C:mitochondrial matrix"/>
    <property type="evidence" value="ECO:0007669"/>
    <property type="project" value="UniProtKB-SubCell"/>
</dbReference>
<comment type="subunit">
    <text evidence="5">Homotetramer.</text>
</comment>
<dbReference type="Pfam" id="PF00202">
    <property type="entry name" value="Aminotran_3"/>
    <property type="match status" value="1"/>
</dbReference>
<dbReference type="UniPathway" id="UPA00098">
    <property type="reaction ID" value="UER00358"/>
</dbReference>
<organism evidence="14 15">
    <name type="scientific">Clunio marinus</name>
    <dbReference type="NCBI Taxonomy" id="568069"/>
    <lineage>
        <taxon>Eukaryota</taxon>
        <taxon>Metazoa</taxon>
        <taxon>Ecdysozoa</taxon>
        <taxon>Arthropoda</taxon>
        <taxon>Hexapoda</taxon>
        <taxon>Insecta</taxon>
        <taxon>Pterygota</taxon>
        <taxon>Neoptera</taxon>
        <taxon>Endopterygota</taxon>
        <taxon>Diptera</taxon>
        <taxon>Nematocera</taxon>
        <taxon>Chironomoidea</taxon>
        <taxon>Chironomidae</taxon>
        <taxon>Clunio</taxon>
    </lineage>
</organism>
<evidence type="ECO:0000256" key="8">
    <source>
        <dbReference type="ARBA" id="ARBA00022679"/>
    </source>
</evidence>
<feature type="region of interest" description="Disordered" evidence="13">
    <location>
        <begin position="349"/>
        <end position="415"/>
    </location>
</feature>
<feature type="compositionally biased region" description="Polar residues" evidence="13">
    <location>
        <begin position="406"/>
        <end position="415"/>
    </location>
</feature>
<comment type="similarity">
    <text evidence="4">Belongs to the class-III pyridoxal-phosphate-dependent aminotransferase family.</text>
</comment>
<feature type="coiled-coil region" evidence="12">
    <location>
        <begin position="11"/>
        <end position="133"/>
    </location>
</feature>
<dbReference type="EMBL" id="CVRI01000001">
    <property type="protein sequence ID" value="CRK86236.1"/>
    <property type="molecule type" value="Genomic_DNA"/>
</dbReference>
<dbReference type="InterPro" id="IPR049704">
    <property type="entry name" value="Aminotrans_3_PPA_site"/>
</dbReference>
<name>A0A1J1HFP7_9DIPT</name>
<sequence>MSSNTIDKNCNVHLFAELELLKKALAEKQAELNAMRSSCYQESDRQGELEDVVLAWQDKFERLYESHKKVQKINQNLEDKLLKLVDRNSGERAQLTSDCATLNIRLNQANYNISSLQREIERYKQDINLAIQLLHCKPDNFLPQKITSLPLEMQSKVSSYMKLDSQSDSESSTGNLTKGKYQILPTNDEDAHLSGKNFIQTPIALNNGLVSGLDLNKNSELRVSPMVVAKFLESELKSKDAKHCETCFCSSKRLIEGFHGNFNAATQTDTNTLYCLRCNSNLNSPSHTNSPYLIKLKSSDSVISETKSSVSDFTNLNEKTPSKKDDLMVNPILGHHRLCEHTKNFSFQPKDEEISNDNGHHTPKTTNDIENKSQKVQEKANETKVNSDEKLTRRQSLTLSHGPGNGSNNSLWSRTSSREGAKLFESFNRNLIKAMRAENPRKLTPRICAVKIQDGSNNILVDNSQGEKTQTMYKRRPRLLDEELLDDDKEISGTVPMNFESSQSSMAISTASNKSKNLNINIANDDILVAEKNDMGKLDDAASNDMVTNVDRMSIVDTEYVDNNKKAFKNPELYSNSVSDDKNIHDNVALRRQQFNRVAEWVQNSSNIPHPNSPEQKSNDIVIHDQSNSITQNKPQQQQSRVDDYQNNNSIEHKIQYDPLSNQILKENISRCEGEAQNNLSQLNVVVSSESHVENNPSINQTDELNDGKLDLAQMEYNVKKFLLKQNEWSITRSLSSDSYTKSKIEGNEENIFLRIAKQAVGIRCISSSIQRLGKAVDLETLPPKTREIIKRETNVTCHNYAAVPAVLSRGKGVYLWDVDGKKYFDYLSGYSSVNQGHCHPKIVAALVEQASILYHTSRAFHSDLLAEYAEFITKLFGFETMLPMNTGVEAAESAVKLARKWGYVVKKIPNNKAKIIFCENNFWGRSIAAVSSSTDITAYENYGPFVPGFINIPYDNIERLEEELRDPNVAAFMVEPIQGEAGVVIPTDGFLKKARELCTKHNVLLITDEIQTGLGRTGKRLAVDHENIRPDVLVLGKALSGGLYPISAVLADKKVMDVIEPGTHGSTYGGNPLAAKVGIAALTVIEEEKLAENAEKMGKILRQGLGQMDKDFIEAYRGRGLLNAIVINREKISAFDFCLKLKDNGLLSKPTHDYILRLAPPLVINESQINESLDIINKTIKELK</sequence>
<dbReference type="InterPro" id="IPR010164">
    <property type="entry name" value="Orn_aminotrans"/>
</dbReference>
<dbReference type="EC" id="2.6.1.13" evidence="6"/>
<keyword evidence="15" id="KW-1185">Reference proteome</keyword>
<dbReference type="PANTHER" id="PTHR11986:SF18">
    <property type="entry name" value="ORNITHINE AMINOTRANSFERASE, MITOCHONDRIAL"/>
    <property type="match status" value="1"/>
</dbReference>
<reference evidence="14 15" key="1">
    <citation type="submission" date="2015-04" db="EMBL/GenBank/DDBJ databases">
        <authorList>
            <person name="Syromyatnikov M.Y."/>
            <person name="Popov V.N."/>
        </authorList>
    </citation>
    <scope>NUCLEOTIDE SEQUENCE [LARGE SCALE GENOMIC DNA]</scope>
</reference>
<dbReference type="Proteomes" id="UP000183832">
    <property type="component" value="Unassembled WGS sequence"/>
</dbReference>
<dbReference type="AlphaFoldDB" id="A0A1J1HFP7"/>
<dbReference type="InterPro" id="IPR015421">
    <property type="entry name" value="PyrdxlP-dep_Trfase_major"/>
</dbReference>
<evidence type="ECO:0000313" key="14">
    <source>
        <dbReference type="EMBL" id="CRK86236.1"/>
    </source>
</evidence>
<dbReference type="NCBIfam" id="TIGR01885">
    <property type="entry name" value="Orn_aminotrans"/>
    <property type="match status" value="1"/>
</dbReference>
<evidence type="ECO:0000256" key="6">
    <source>
        <dbReference type="ARBA" id="ARBA00012924"/>
    </source>
</evidence>
<dbReference type="Gene3D" id="3.90.1150.10">
    <property type="entry name" value="Aspartate Aminotransferase, domain 1"/>
    <property type="match status" value="1"/>
</dbReference>
<evidence type="ECO:0000256" key="9">
    <source>
        <dbReference type="ARBA" id="ARBA00022898"/>
    </source>
</evidence>
<evidence type="ECO:0000256" key="3">
    <source>
        <dbReference type="ARBA" id="ARBA00004998"/>
    </source>
</evidence>
<dbReference type="GO" id="GO:0055129">
    <property type="term" value="P:L-proline biosynthetic process"/>
    <property type="evidence" value="ECO:0007669"/>
    <property type="project" value="UniProtKB-UniPathway"/>
</dbReference>
<keyword evidence="7" id="KW-0032">Aminotransferase</keyword>
<accession>A0A1J1HFP7</accession>
<dbReference type="PROSITE" id="PS00600">
    <property type="entry name" value="AA_TRANSFER_CLASS_3"/>
    <property type="match status" value="1"/>
</dbReference>
<evidence type="ECO:0000256" key="5">
    <source>
        <dbReference type="ARBA" id="ARBA00011881"/>
    </source>
</evidence>
<dbReference type="CDD" id="cd00610">
    <property type="entry name" value="OAT_like"/>
    <property type="match status" value="1"/>
</dbReference>
<dbReference type="GO" id="GO:0030170">
    <property type="term" value="F:pyridoxal phosphate binding"/>
    <property type="evidence" value="ECO:0007669"/>
    <property type="project" value="InterPro"/>
</dbReference>
<dbReference type="GO" id="GO:0042802">
    <property type="term" value="F:identical protein binding"/>
    <property type="evidence" value="ECO:0007669"/>
    <property type="project" value="TreeGrafter"/>
</dbReference>
<dbReference type="GO" id="GO:0010121">
    <property type="term" value="P:L-arginine catabolic process to proline via ornithine"/>
    <property type="evidence" value="ECO:0007669"/>
    <property type="project" value="TreeGrafter"/>
</dbReference>